<feature type="binding site" evidence="10">
    <location>
        <position position="58"/>
    </location>
    <ligand>
        <name>L-cysteinyl-5'-AMP</name>
        <dbReference type="ChEBI" id="CHEBI:144924"/>
    </ligand>
</feature>
<dbReference type="Gene3D" id="3.40.50.620">
    <property type="entry name" value="HUPs"/>
    <property type="match status" value="1"/>
</dbReference>
<comment type="function">
    <text evidence="1 10">Catalyzes the ATP-dependent condensation of GlcN-Ins and L-cysteine to form L-Cys-GlcN-Ins.</text>
</comment>
<dbReference type="HOGENOM" id="CLU_013528_0_0_11"/>
<dbReference type="InterPro" id="IPR032678">
    <property type="entry name" value="tRNA-synt_1_cat_dom"/>
</dbReference>
<dbReference type="KEGG" id="aja:AJAP_20185"/>
<keyword evidence="5 10" id="KW-0479">Metal-binding</keyword>
<dbReference type="InterPro" id="IPR024909">
    <property type="entry name" value="Cys-tRNA/MSH_ligase"/>
</dbReference>
<dbReference type="GO" id="GO:0004817">
    <property type="term" value="F:cysteine-tRNA ligase activity"/>
    <property type="evidence" value="ECO:0007669"/>
    <property type="project" value="TreeGrafter"/>
</dbReference>
<evidence type="ECO:0000256" key="10">
    <source>
        <dbReference type="HAMAP-Rule" id="MF_01697"/>
    </source>
</evidence>
<dbReference type="GO" id="GO:0005829">
    <property type="term" value="C:cytosol"/>
    <property type="evidence" value="ECO:0007669"/>
    <property type="project" value="TreeGrafter"/>
</dbReference>
<feature type="short sequence motif" description="'HIGH' region" evidence="10">
    <location>
        <begin position="45"/>
        <end position="55"/>
    </location>
</feature>
<feature type="binding site" evidence="10">
    <location>
        <begin position="43"/>
        <end position="46"/>
    </location>
    <ligand>
        <name>L-cysteinyl-5'-AMP</name>
        <dbReference type="ChEBI" id="CHEBI:144924"/>
    </ligand>
</feature>
<dbReference type="GO" id="GO:0008270">
    <property type="term" value="F:zinc ion binding"/>
    <property type="evidence" value="ECO:0007669"/>
    <property type="project" value="UniProtKB-UniRule"/>
</dbReference>
<dbReference type="RefSeq" id="WP_038513925.1">
    <property type="nucleotide sequence ID" value="NZ_CP008953.1"/>
</dbReference>
<organism evidence="13 14">
    <name type="scientific">Amycolatopsis japonica</name>
    <dbReference type="NCBI Taxonomy" id="208439"/>
    <lineage>
        <taxon>Bacteria</taxon>
        <taxon>Bacillati</taxon>
        <taxon>Actinomycetota</taxon>
        <taxon>Actinomycetes</taxon>
        <taxon>Pseudonocardiales</taxon>
        <taxon>Pseudonocardiaceae</taxon>
        <taxon>Amycolatopsis</taxon>
        <taxon>Amycolatopsis japonica group</taxon>
    </lineage>
</organism>
<dbReference type="CDD" id="cd00672">
    <property type="entry name" value="CysRS_core"/>
    <property type="match status" value="1"/>
</dbReference>
<feature type="domain" description="tRNA synthetases class I catalytic" evidence="12">
    <location>
        <begin position="38"/>
        <end position="334"/>
    </location>
</feature>
<feature type="binding site" evidence="10">
    <location>
        <position position="43"/>
    </location>
    <ligand>
        <name>Zn(2+)</name>
        <dbReference type="ChEBI" id="CHEBI:29105"/>
    </ligand>
</feature>
<evidence type="ECO:0000256" key="1">
    <source>
        <dbReference type="ARBA" id="ARBA00003679"/>
    </source>
</evidence>
<comment type="subunit">
    <text evidence="3 10">Monomer.</text>
</comment>
<dbReference type="PANTHER" id="PTHR10890">
    <property type="entry name" value="CYSTEINYL-TRNA SYNTHETASE"/>
    <property type="match status" value="1"/>
</dbReference>
<keyword evidence="4 10" id="KW-0436">Ligase</keyword>
<dbReference type="Gene3D" id="1.20.120.640">
    <property type="entry name" value="Anticodon-binding domain of a subclass of class I aminoacyl-tRNA synthetases"/>
    <property type="match status" value="1"/>
</dbReference>
<evidence type="ECO:0000256" key="4">
    <source>
        <dbReference type="ARBA" id="ARBA00022598"/>
    </source>
</evidence>
<proteinExistence type="inferred from homology"/>
<dbReference type="Proteomes" id="UP000028492">
    <property type="component" value="Chromosome"/>
</dbReference>
<evidence type="ECO:0000256" key="9">
    <source>
        <dbReference type="ARBA" id="ARBA00048350"/>
    </source>
</evidence>
<evidence type="ECO:0000256" key="8">
    <source>
        <dbReference type="ARBA" id="ARBA00022840"/>
    </source>
</evidence>
<dbReference type="SUPFAM" id="SSF52374">
    <property type="entry name" value="Nucleotidylyl transferase"/>
    <property type="match status" value="1"/>
</dbReference>
<evidence type="ECO:0000259" key="12">
    <source>
        <dbReference type="Pfam" id="PF01406"/>
    </source>
</evidence>
<evidence type="ECO:0000313" key="13">
    <source>
        <dbReference type="EMBL" id="AIG76898.1"/>
    </source>
</evidence>
<evidence type="ECO:0000313" key="14">
    <source>
        <dbReference type="Proteomes" id="UP000028492"/>
    </source>
</evidence>
<keyword evidence="7 10" id="KW-0862">Zinc</keyword>
<dbReference type="AlphaFoldDB" id="A0A075UV44"/>
<feature type="binding site" evidence="10">
    <location>
        <position position="283"/>
    </location>
    <ligand>
        <name>L-cysteinyl-5'-AMP</name>
        <dbReference type="ChEBI" id="CHEBI:144924"/>
    </ligand>
</feature>
<dbReference type="GO" id="GO:0006423">
    <property type="term" value="P:cysteinyl-tRNA aminoacylation"/>
    <property type="evidence" value="ECO:0007669"/>
    <property type="project" value="TreeGrafter"/>
</dbReference>
<feature type="binding site" evidence="10">
    <location>
        <begin position="81"/>
        <end position="83"/>
    </location>
    <ligand>
        <name>L-cysteinyl-5'-AMP</name>
        <dbReference type="ChEBI" id="CHEBI:144924"/>
    </ligand>
</feature>
<keyword evidence="8 10" id="KW-0067">ATP-binding</keyword>
<dbReference type="NCBIfam" id="TIGR03447">
    <property type="entry name" value="mycothiol_MshC"/>
    <property type="match status" value="1"/>
</dbReference>
<dbReference type="EMBL" id="CP008953">
    <property type="protein sequence ID" value="AIG76898.1"/>
    <property type="molecule type" value="Genomic_DNA"/>
</dbReference>
<dbReference type="PANTHER" id="PTHR10890:SF3">
    <property type="entry name" value="CYSTEINE--TRNA LIGASE, CYTOPLASMIC"/>
    <property type="match status" value="1"/>
</dbReference>
<feature type="short sequence motif" description="'KMSKS' region" evidence="10">
    <location>
        <begin position="289"/>
        <end position="293"/>
    </location>
</feature>
<name>A0A075UV44_9PSEU</name>
<dbReference type="InterPro" id="IPR014729">
    <property type="entry name" value="Rossmann-like_a/b/a_fold"/>
</dbReference>
<feature type="short sequence motif" description="'ERGGDP' region" evidence="10">
    <location>
        <begin position="187"/>
        <end position="192"/>
    </location>
</feature>
<reference evidence="13 14" key="1">
    <citation type="journal article" date="2014" name="J. Biotechnol.">
        <title>Complete genome sequence of the actinobacterium Amycolatopsis japonica MG417-CF17(T) (=DSM 44213T) producing (S,S)-N,N'-ethylenediaminedisuccinic acid.</title>
        <authorList>
            <person name="Stegmann E."/>
            <person name="Albersmeier A."/>
            <person name="Spohn M."/>
            <person name="Gert H."/>
            <person name="Weber T."/>
            <person name="Wohlleben W."/>
            <person name="Kalinowski J."/>
            <person name="Ruckert C."/>
        </authorList>
    </citation>
    <scope>NUCLEOTIDE SEQUENCE [LARGE SCALE GENOMIC DNA]</scope>
    <source>
        <strain evidence="14">MG417-CF17 (DSM 44213)</strain>
    </source>
</reference>
<dbReference type="PRINTS" id="PR00983">
    <property type="entry name" value="TRNASYNTHCYS"/>
</dbReference>
<sequence length="412" mass="45438">MQTWSSVDVPRIPGTPRPLRLHDTATGQIRPTAPGPTARMYVCGITPYDATHLGHAATYLTFDLVNRLWRDAGHEVHYVQNVTDIDEPLLERAERDKDDWVVLGMRETALFREDMTALRVLPPRQFVGAVESIPEIVEVIAKLLANGSAYRADDAEYPDIYFDHNATGHFGSESNYDAETMAKFFAERGGDPDRPGKQHPLDALLWRMARPGEPSWESELGEGRPGWHIECSAIAVNRLGLGFDVQGGGSDLIFPHHEYSAAHAEAVAGDRPFARHYVHAGMIGLDGEKMSKSRGNLVFVSRLRADKVDPGTIRLALFAGHYREDRPWTEQLHADAEAQLARWRDAVSLATGPAAEDTVARLRDHLTDDLDTPKALAAVDAWVEQALNRSGTDPAAPGLIRNAVDALLGIEL</sequence>
<gene>
    <name evidence="10 13" type="primary">mshC</name>
    <name evidence="13" type="ORF">AJAP_20185</name>
</gene>
<dbReference type="FunFam" id="3.40.50.620:FF:000134">
    <property type="entry name" value="L-cysteine:1D-myo-inositol 2-amino-2-deoxy-alpha-D-glucopyranoside ligase"/>
    <property type="match status" value="1"/>
</dbReference>
<dbReference type="InterPro" id="IPR017812">
    <property type="entry name" value="Mycothiol_ligase_MshC"/>
</dbReference>
<dbReference type="GO" id="GO:0005524">
    <property type="term" value="F:ATP binding"/>
    <property type="evidence" value="ECO:0007669"/>
    <property type="project" value="UniProtKB-KW"/>
</dbReference>
<dbReference type="HAMAP" id="MF_01697">
    <property type="entry name" value="MshC"/>
    <property type="match status" value="1"/>
</dbReference>
<dbReference type="GO" id="GO:0010125">
    <property type="term" value="P:mycothiol biosynthetic process"/>
    <property type="evidence" value="ECO:0007669"/>
    <property type="project" value="UniProtKB-UniRule"/>
</dbReference>
<dbReference type="Pfam" id="PF01406">
    <property type="entry name" value="tRNA-synt_1e"/>
    <property type="match status" value="1"/>
</dbReference>
<evidence type="ECO:0000256" key="5">
    <source>
        <dbReference type="ARBA" id="ARBA00022723"/>
    </source>
</evidence>
<protein>
    <recommendedName>
        <fullName evidence="10">L-cysteine:1D-myo-inositol 2-amino-2-deoxy-alpha-D-glucopyranoside ligase</fullName>
        <shortName evidence="10">L-Cys:GlcN-Ins ligase</shortName>
        <ecNumber evidence="10">6.3.1.13</ecNumber>
    </recommendedName>
    <alternativeName>
        <fullName evidence="10">Mycothiol ligase</fullName>
        <shortName evidence="10">MSH ligase</shortName>
    </alternativeName>
</protein>
<comment type="cofactor">
    <cofactor evidence="10">
        <name>Zn(2+)</name>
        <dbReference type="ChEBI" id="CHEBI:29105"/>
    </cofactor>
    <text evidence="10">Binds 1 zinc ion per subunit.</text>
</comment>
<comment type="similarity">
    <text evidence="2 10">Belongs to the class-I aminoacyl-tRNA synthetase family. MshC subfamily.</text>
</comment>
<feature type="binding site" evidence="10">
    <location>
        <position position="231"/>
    </location>
    <ligand>
        <name>Zn(2+)</name>
        <dbReference type="ChEBI" id="CHEBI:29105"/>
    </ligand>
</feature>
<keyword evidence="14" id="KW-1185">Reference proteome</keyword>
<evidence type="ECO:0000256" key="7">
    <source>
        <dbReference type="ARBA" id="ARBA00022833"/>
    </source>
</evidence>
<feature type="binding site" evidence="10">
    <location>
        <position position="256"/>
    </location>
    <ligand>
        <name>Zn(2+)</name>
        <dbReference type="ChEBI" id="CHEBI:29105"/>
    </ligand>
</feature>
<dbReference type="STRING" id="208439.AJAP_20185"/>
<evidence type="ECO:0000256" key="2">
    <source>
        <dbReference type="ARBA" id="ARBA00007723"/>
    </source>
</evidence>
<feature type="binding site" evidence="10">
    <location>
        <position position="227"/>
    </location>
    <ligand>
        <name>L-cysteinyl-5'-AMP</name>
        <dbReference type="ChEBI" id="CHEBI:144924"/>
    </ligand>
</feature>
<evidence type="ECO:0000256" key="6">
    <source>
        <dbReference type="ARBA" id="ARBA00022741"/>
    </source>
</evidence>
<keyword evidence="6 10" id="KW-0547">Nucleotide-binding</keyword>
<feature type="binding site" evidence="10">
    <location>
        <begin position="249"/>
        <end position="251"/>
    </location>
    <ligand>
        <name>L-cysteinyl-5'-AMP</name>
        <dbReference type="ChEBI" id="CHEBI:144924"/>
    </ligand>
</feature>
<dbReference type="EC" id="6.3.1.13" evidence="10"/>
<evidence type="ECO:0000256" key="11">
    <source>
        <dbReference type="SAM" id="MobiDB-lite"/>
    </source>
</evidence>
<accession>A0A075UV44</accession>
<evidence type="ECO:0000256" key="3">
    <source>
        <dbReference type="ARBA" id="ARBA00011245"/>
    </source>
</evidence>
<dbReference type="GO" id="GO:0035446">
    <property type="term" value="F:cysteine-glucosaminylinositol ligase activity"/>
    <property type="evidence" value="ECO:0007669"/>
    <property type="project" value="UniProtKB-UniRule"/>
</dbReference>
<feature type="region of interest" description="Disordered" evidence="11">
    <location>
        <begin position="1"/>
        <end position="33"/>
    </location>
</feature>
<dbReference type="eggNOG" id="COG0215">
    <property type="taxonomic scope" value="Bacteria"/>
</dbReference>
<comment type="catalytic activity">
    <reaction evidence="9 10">
        <text>1D-myo-inositol 2-amino-2-deoxy-alpha-D-glucopyranoside + L-cysteine + ATP = 1D-myo-inositol 2-(L-cysteinylamino)-2-deoxy-alpha-D-glucopyranoside + AMP + diphosphate + H(+)</text>
        <dbReference type="Rhea" id="RHEA:26176"/>
        <dbReference type="ChEBI" id="CHEBI:15378"/>
        <dbReference type="ChEBI" id="CHEBI:30616"/>
        <dbReference type="ChEBI" id="CHEBI:33019"/>
        <dbReference type="ChEBI" id="CHEBI:35235"/>
        <dbReference type="ChEBI" id="CHEBI:58886"/>
        <dbReference type="ChEBI" id="CHEBI:58887"/>
        <dbReference type="ChEBI" id="CHEBI:456215"/>
        <dbReference type="EC" id="6.3.1.13"/>
    </reaction>
</comment>
<dbReference type="CDD" id="cd07955">
    <property type="entry name" value="Anticodon_Ia_Cys_like"/>
    <property type="match status" value="1"/>
</dbReference>